<sequence>MVKITPIRALIAAAVAAYLGFEDVSAGYLDVATPIAANTELCLTEPISKEMYTHITINPMDVLHGNGVGVVIKEEGGDKPIYEKSNLTKHLTVSFTAVHGISVICCVTAPDYDIYVGVSIKSGADARDYSIIAKSSHLDPVDAHLQNAIDEFVVFHKAQLTGTRSMDRTSKKATQVYHLLTKYTIANCVFVVISTVCFILYFRSFFIAKKVM</sequence>
<protein>
    <submittedName>
        <fullName evidence="4">Emp24/gp25L/p24 family protein</fullName>
    </submittedName>
</protein>
<comment type="caution">
    <text evidence="4">The sequence shown here is derived from an EMBL/GenBank/DDBJ whole genome shotgun (WGS) entry which is preliminary data.</text>
</comment>
<dbReference type="GeneID" id="94192545"/>
<keyword evidence="1" id="KW-1133">Transmembrane helix</keyword>
<dbReference type="AlphaFoldDB" id="A0AAV4LN99"/>
<evidence type="ECO:0000256" key="1">
    <source>
        <dbReference type="SAM" id="Phobius"/>
    </source>
</evidence>
<keyword evidence="1" id="KW-0472">Membrane</keyword>
<dbReference type="SMART" id="SM01190">
    <property type="entry name" value="EMP24_GP25L"/>
    <property type="match status" value="1"/>
</dbReference>
<gene>
    <name evidence="4" type="ORF">BcabD6B2_04970</name>
</gene>
<organism evidence="4 5">
    <name type="scientific">Babesia caballi</name>
    <dbReference type="NCBI Taxonomy" id="5871"/>
    <lineage>
        <taxon>Eukaryota</taxon>
        <taxon>Sar</taxon>
        <taxon>Alveolata</taxon>
        <taxon>Apicomplexa</taxon>
        <taxon>Aconoidasida</taxon>
        <taxon>Piroplasmida</taxon>
        <taxon>Babesiidae</taxon>
        <taxon>Babesia</taxon>
    </lineage>
</organism>
<keyword evidence="2" id="KW-0732">Signal</keyword>
<dbReference type="RefSeq" id="XP_067713133.1">
    <property type="nucleotide sequence ID" value="XM_067857032.1"/>
</dbReference>
<dbReference type="Proteomes" id="UP001497744">
    <property type="component" value="Unassembled WGS sequence"/>
</dbReference>
<keyword evidence="5" id="KW-1185">Reference proteome</keyword>
<feature type="signal peptide" evidence="2">
    <location>
        <begin position="1"/>
        <end position="26"/>
    </location>
</feature>
<evidence type="ECO:0000313" key="4">
    <source>
        <dbReference type="EMBL" id="GIX61062.1"/>
    </source>
</evidence>
<feature type="chain" id="PRO_5043932485" evidence="2">
    <location>
        <begin position="27"/>
        <end position="212"/>
    </location>
</feature>
<feature type="domain" description="GOLD" evidence="3">
    <location>
        <begin position="30"/>
        <end position="207"/>
    </location>
</feature>
<dbReference type="Pfam" id="PF01105">
    <property type="entry name" value="EMP24_GP25L"/>
    <property type="match status" value="1"/>
</dbReference>
<feature type="transmembrane region" description="Helical" evidence="1">
    <location>
        <begin position="183"/>
        <end position="202"/>
    </location>
</feature>
<evidence type="ECO:0000313" key="5">
    <source>
        <dbReference type="Proteomes" id="UP001497744"/>
    </source>
</evidence>
<evidence type="ECO:0000259" key="3">
    <source>
        <dbReference type="SMART" id="SM01190"/>
    </source>
</evidence>
<accession>A0AAV4LN99</accession>
<proteinExistence type="predicted"/>
<dbReference type="EMBL" id="BPLF01000001">
    <property type="protein sequence ID" value="GIX61062.1"/>
    <property type="molecule type" value="Genomic_DNA"/>
</dbReference>
<keyword evidence="1" id="KW-0812">Transmembrane</keyword>
<evidence type="ECO:0000256" key="2">
    <source>
        <dbReference type="SAM" id="SignalP"/>
    </source>
</evidence>
<name>A0AAV4LN99_BABCB</name>
<dbReference type="InterPro" id="IPR009038">
    <property type="entry name" value="GOLD_dom"/>
</dbReference>
<reference evidence="4 5" key="1">
    <citation type="submission" date="2021-06" db="EMBL/GenBank/DDBJ databases">
        <title>Genome sequence of Babesia caballi.</title>
        <authorList>
            <person name="Yamagishi J."/>
            <person name="Kidaka T."/>
            <person name="Ochi A."/>
        </authorList>
    </citation>
    <scope>NUCLEOTIDE SEQUENCE [LARGE SCALE GENOMIC DNA]</scope>
    <source>
        <strain evidence="4">USDA-D6B2</strain>
    </source>
</reference>